<evidence type="ECO:0000256" key="8">
    <source>
        <dbReference type="ARBA" id="ARBA00023288"/>
    </source>
</evidence>
<dbReference type="GO" id="GO:0015562">
    <property type="term" value="F:efflux transmembrane transporter activity"/>
    <property type="evidence" value="ECO:0007669"/>
    <property type="project" value="InterPro"/>
</dbReference>
<feature type="chain" id="PRO_5023152738" evidence="10">
    <location>
        <begin position="26"/>
        <end position="482"/>
    </location>
</feature>
<evidence type="ECO:0000256" key="2">
    <source>
        <dbReference type="ARBA" id="ARBA00007613"/>
    </source>
</evidence>
<dbReference type="Pfam" id="PF02321">
    <property type="entry name" value="OEP"/>
    <property type="match status" value="2"/>
</dbReference>
<reference evidence="12 13" key="1">
    <citation type="submission" date="2019-06" db="EMBL/GenBank/DDBJ databases">
        <title>Thermomonas aquatica sp. nov., isolated from an industrial wastewater treatment plant.</title>
        <authorList>
            <person name="Jeon J.H."/>
            <person name="Park D.-S."/>
        </authorList>
    </citation>
    <scope>NUCLEOTIDE SEQUENCE [LARGE SCALE GENOMIC DNA]</scope>
    <source>
        <strain evidence="12 13">SY21</strain>
    </source>
</reference>
<dbReference type="NCBIfam" id="TIGR01845">
    <property type="entry name" value="outer_NodT"/>
    <property type="match status" value="1"/>
</dbReference>
<keyword evidence="7 10" id="KW-0564">Palmitate</keyword>
<evidence type="ECO:0000256" key="11">
    <source>
        <dbReference type="SAM" id="Coils"/>
    </source>
</evidence>
<proteinExistence type="inferred from homology"/>
<feature type="coiled-coil region" evidence="11">
    <location>
        <begin position="222"/>
        <end position="256"/>
    </location>
</feature>
<organism evidence="12 13">
    <name type="scientific">Thermomonas aquatica</name>
    <dbReference type="NCBI Taxonomy" id="2202149"/>
    <lineage>
        <taxon>Bacteria</taxon>
        <taxon>Pseudomonadati</taxon>
        <taxon>Pseudomonadota</taxon>
        <taxon>Gammaproteobacteria</taxon>
        <taxon>Lysobacterales</taxon>
        <taxon>Lysobacteraceae</taxon>
        <taxon>Thermomonas</taxon>
    </lineage>
</organism>
<gene>
    <name evidence="12" type="ORF">FHQ07_13525</name>
</gene>
<dbReference type="GO" id="GO:0009279">
    <property type="term" value="C:cell outer membrane"/>
    <property type="evidence" value="ECO:0007669"/>
    <property type="project" value="UniProtKB-SubCell"/>
</dbReference>
<accession>A0A5B7ZSU7</accession>
<keyword evidence="4 10" id="KW-0812">Transmembrane</keyword>
<dbReference type="OrthoDB" id="9770517at2"/>
<evidence type="ECO:0000256" key="7">
    <source>
        <dbReference type="ARBA" id="ARBA00023139"/>
    </source>
</evidence>
<keyword evidence="5 10" id="KW-0732">Signal</keyword>
<evidence type="ECO:0000256" key="6">
    <source>
        <dbReference type="ARBA" id="ARBA00023136"/>
    </source>
</evidence>
<dbReference type="SUPFAM" id="SSF56954">
    <property type="entry name" value="Outer membrane efflux proteins (OEP)"/>
    <property type="match status" value="1"/>
</dbReference>
<evidence type="ECO:0000256" key="3">
    <source>
        <dbReference type="ARBA" id="ARBA00022452"/>
    </source>
</evidence>
<protein>
    <submittedName>
        <fullName evidence="12">Efflux transporter outer membrane subunit</fullName>
    </submittedName>
</protein>
<dbReference type="InterPro" id="IPR003423">
    <property type="entry name" value="OMP_efflux"/>
</dbReference>
<evidence type="ECO:0000256" key="5">
    <source>
        <dbReference type="ARBA" id="ARBA00022729"/>
    </source>
</evidence>
<evidence type="ECO:0000256" key="1">
    <source>
        <dbReference type="ARBA" id="ARBA00004370"/>
    </source>
</evidence>
<keyword evidence="6 10" id="KW-0472">Membrane</keyword>
<evidence type="ECO:0000256" key="10">
    <source>
        <dbReference type="RuleBase" id="RU362097"/>
    </source>
</evidence>
<evidence type="ECO:0000313" key="12">
    <source>
        <dbReference type="EMBL" id="QDA58254.1"/>
    </source>
</evidence>
<dbReference type="Proteomes" id="UP000308149">
    <property type="component" value="Chromosome"/>
</dbReference>
<dbReference type="AlphaFoldDB" id="A0A5B7ZSU7"/>
<dbReference type="PROSITE" id="PS51257">
    <property type="entry name" value="PROKAR_LIPOPROTEIN"/>
    <property type="match status" value="1"/>
</dbReference>
<comment type="similarity">
    <text evidence="2 10">Belongs to the outer membrane factor (OMF) (TC 1.B.17) family.</text>
</comment>
<name>A0A5B7ZSU7_9GAMM</name>
<dbReference type="KEGG" id="thes:FHQ07_13525"/>
<dbReference type="RefSeq" id="WP_139717533.1">
    <property type="nucleotide sequence ID" value="NZ_CP040871.1"/>
</dbReference>
<dbReference type="InterPro" id="IPR010131">
    <property type="entry name" value="MdtP/NodT-like"/>
</dbReference>
<evidence type="ECO:0000256" key="9">
    <source>
        <dbReference type="ARBA" id="ARBA00037313"/>
    </source>
</evidence>
<keyword evidence="3 10" id="KW-1134">Transmembrane beta strand</keyword>
<evidence type="ECO:0000256" key="4">
    <source>
        <dbReference type="ARBA" id="ARBA00022692"/>
    </source>
</evidence>
<dbReference type="EMBL" id="CP040871">
    <property type="protein sequence ID" value="QDA58254.1"/>
    <property type="molecule type" value="Genomic_DNA"/>
</dbReference>
<keyword evidence="13" id="KW-1185">Reference proteome</keyword>
<dbReference type="Gene3D" id="2.20.200.10">
    <property type="entry name" value="Outer membrane efflux proteins (OEP)"/>
    <property type="match status" value="1"/>
</dbReference>
<sequence length="482" mass="49763">MNKLLPLAIASALLAGCASSNGLVAEGSRRDPATLSAGKSLGNAKVSDAAWPSERWWAAFGDPQLDGLIDEALAASPALDAADARTRKAIAQAGLADAARKPSLGAGAQVLGLQIPETLAGPDLGGDFSVAELLTLNFKYNPDFWGADKAKWQAALGNARAAEVDAQAARLQLAANIVRAYVALAQAFDAQDAANAEAARSDALVKLNQQRIKAGLDNTIALNQNQSASAAARQQAQAAQQQIDALRNALAALVGAGPDRGLEIARPMLATPDVAVPSQLPSDLLARRADIVAARWRVEAAQHGIDASKAAFYPTINLSMMVGLAAGNLGDLFGSDALLVNGGPALTLPIFEGGRLRNQLMGSNADYDLAVANYNQSLLGAIREVADAVQGARALDAQLASTRIARDTAAKAYAAVAQRHRAGLANQLDVLAAQKPLLQLDQQLAALNAKRRTATIDLDQALGGGIALPQSNTTAPNTTASN</sequence>
<dbReference type="Gene3D" id="1.20.1600.10">
    <property type="entry name" value="Outer membrane efflux proteins (OEP)"/>
    <property type="match status" value="1"/>
</dbReference>
<comment type="function">
    <text evidence="9">Could be involved in resistance to puromycin, acriflavine and tetraphenylarsonium chloride.</text>
</comment>
<evidence type="ECO:0000313" key="13">
    <source>
        <dbReference type="Proteomes" id="UP000308149"/>
    </source>
</evidence>
<dbReference type="PANTHER" id="PTHR30203:SF20">
    <property type="entry name" value="MULTIDRUG RESISTANCE OUTER MEMBRANE PROTEIN MDTP-RELATED"/>
    <property type="match status" value="1"/>
</dbReference>
<feature type="signal peptide" evidence="10">
    <location>
        <begin position="1"/>
        <end position="25"/>
    </location>
</feature>
<comment type="subcellular location">
    <subcellularLocation>
        <location evidence="10">Cell outer membrane</location>
        <topology evidence="10">Lipid-anchor</topology>
    </subcellularLocation>
    <subcellularLocation>
        <location evidence="1">Membrane</location>
    </subcellularLocation>
</comment>
<keyword evidence="11" id="KW-0175">Coiled coil</keyword>
<keyword evidence="8 10" id="KW-0449">Lipoprotein</keyword>
<dbReference type="PANTHER" id="PTHR30203">
    <property type="entry name" value="OUTER MEMBRANE CATION EFFLUX PROTEIN"/>
    <property type="match status" value="1"/>
</dbReference>